<feature type="compositionally biased region" description="Basic and acidic residues" evidence="1">
    <location>
        <begin position="7"/>
        <end position="17"/>
    </location>
</feature>
<proteinExistence type="predicted"/>
<evidence type="ECO:0000313" key="2">
    <source>
        <dbReference type="EMBL" id="KAJ9566363.1"/>
    </source>
</evidence>
<accession>A0AA38UB73</accession>
<dbReference type="Proteomes" id="UP001172457">
    <property type="component" value="Chromosome 1"/>
</dbReference>
<comment type="caution">
    <text evidence="2">The sequence shown here is derived from an EMBL/GenBank/DDBJ whole genome shotgun (WGS) entry which is preliminary data.</text>
</comment>
<feature type="region of interest" description="Disordered" evidence="1">
    <location>
        <begin position="1"/>
        <end position="73"/>
    </location>
</feature>
<feature type="region of interest" description="Disordered" evidence="1">
    <location>
        <begin position="176"/>
        <end position="214"/>
    </location>
</feature>
<gene>
    <name evidence="2" type="ORF">OSB04_002329</name>
</gene>
<dbReference type="AlphaFoldDB" id="A0AA38UB73"/>
<evidence type="ECO:0000256" key="1">
    <source>
        <dbReference type="SAM" id="MobiDB-lite"/>
    </source>
</evidence>
<name>A0AA38UB73_9ASTR</name>
<feature type="compositionally biased region" description="Polar residues" evidence="1">
    <location>
        <begin position="35"/>
        <end position="47"/>
    </location>
</feature>
<organism evidence="2 3">
    <name type="scientific">Centaurea solstitialis</name>
    <name type="common">yellow star-thistle</name>
    <dbReference type="NCBI Taxonomy" id="347529"/>
    <lineage>
        <taxon>Eukaryota</taxon>
        <taxon>Viridiplantae</taxon>
        <taxon>Streptophyta</taxon>
        <taxon>Embryophyta</taxon>
        <taxon>Tracheophyta</taxon>
        <taxon>Spermatophyta</taxon>
        <taxon>Magnoliopsida</taxon>
        <taxon>eudicotyledons</taxon>
        <taxon>Gunneridae</taxon>
        <taxon>Pentapetalae</taxon>
        <taxon>asterids</taxon>
        <taxon>campanulids</taxon>
        <taxon>Asterales</taxon>
        <taxon>Asteraceae</taxon>
        <taxon>Carduoideae</taxon>
        <taxon>Cardueae</taxon>
        <taxon>Centaureinae</taxon>
        <taxon>Centaurea</taxon>
    </lineage>
</organism>
<sequence>MGSYGAKVEEGRNKDVENVNPTEVEDKSGEKDAKSTSPNQTPSASHKSSAHVLDEPAIETGSHKPNPTLPSHTEDILSASIVSPIREPLCTPLSSQKDGGLTIKIHSPMGLLQPHGDACVDPHHMSEPPTSLPEGVTRAHGFFDLEPQRTPLGKSLQKGPGPSVIETNRMEVGYPEKEVRGSSRSPREVNINTTSEGAFNSKATEEPCIGPSGSQEDYITKGEFQTFATEVFCRLDELKSSKSFASEAPPDVLQHHTTAIKDLTSAVSSLQQQINGFPTKADVSSVINNVTFDSSFLDSLKSQLASVGEQYAIDLAEAGYLNFTSSQKEICDLVDKTIVVGISPKKGNPKSLATREEVRNVSDKFLRDNRNPHTINTINNLAEKTLNLQAVVTNIITKALDQAIQTQLKPVRKFSKLLSSKLKHSHLLTSRLRKARLT</sequence>
<dbReference type="EMBL" id="JARYMX010000001">
    <property type="protein sequence ID" value="KAJ9566363.1"/>
    <property type="molecule type" value="Genomic_DNA"/>
</dbReference>
<keyword evidence="3" id="KW-1185">Reference proteome</keyword>
<reference evidence="2" key="1">
    <citation type="submission" date="2023-03" db="EMBL/GenBank/DDBJ databases">
        <title>Chromosome-scale reference genome and RAD-based genetic map of yellow starthistle (Centaurea solstitialis) reveal putative structural variation and QTLs associated with invader traits.</title>
        <authorList>
            <person name="Reatini B."/>
            <person name="Cang F.A."/>
            <person name="Jiang Q."/>
            <person name="Mckibben M.T.W."/>
            <person name="Barker M.S."/>
            <person name="Rieseberg L.H."/>
            <person name="Dlugosch K.M."/>
        </authorList>
    </citation>
    <scope>NUCLEOTIDE SEQUENCE</scope>
    <source>
        <strain evidence="2">CAN-66</strain>
        <tissue evidence="2">Leaf</tissue>
    </source>
</reference>
<feature type="compositionally biased region" description="Polar residues" evidence="1">
    <location>
        <begin position="190"/>
        <end position="202"/>
    </location>
</feature>
<protein>
    <submittedName>
        <fullName evidence="2">Uncharacterized protein</fullName>
    </submittedName>
</protein>
<feature type="compositionally biased region" description="Basic and acidic residues" evidence="1">
    <location>
        <begin position="176"/>
        <end position="187"/>
    </location>
</feature>
<evidence type="ECO:0000313" key="3">
    <source>
        <dbReference type="Proteomes" id="UP001172457"/>
    </source>
</evidence>
<feature type="compositionally biased region" description="Basic and acidic residues" evidence="1">
    <location>
        <begin position="24"/>
        <end position="34"/>
    </location>
</feature>